<protein>
    <recommendedName>
        <fullName evidence="5">GRF-type domain-containing protein</fullName>
    </recommendedName>
</protein>
<dbReference type="InterPro" id="IPR010666">
    <property type="entry name" value="Znf_GRF"/>
</dbReference>
<keyword evidence="2 4" id="KW-0863">Zinc-finger</keyword>
<reference evidence="6" key="2">
    <citation type="submission" date="2018-03" db="EMBL/GenBank/DDBJ databases">
        <title>The Triticum urartu genome reveals the dynamic nature of wheat genome evolution.</title>
        <authorList>
            <person name="Ling H."/>
            <person name="Ma B."/>
            <person name="Shi X."/>
            <person name="Liu H."/>
            <person name="Dong L."/>
            <person name="Sun H."/>
            <person name="Cao Y."/>
            <person name="Gao Q."/>
            <person name="Zheng S."/>
            <person name="Li Y."/>
            <person name="Yu Y."/>
            <person name="Du H."/>
            <person name="Qi M."/>
            <person name="Li Y."/>
            <person name="Yu H."/>
            <person name="Cui Y."/>
            <person name="Wang N."/>
            <person name="Chen C."/>
            <person name="Wu H."/>
            <person name="Zhao Y."/>
            <person name="Zhang J."/>
            <person name="Li Y."/>
            <person name="Zhou W."/>
            <person name="Zhang B."/>
            <person name="Hu W."/>
            <person name="Eijk M."/>
            <person name="Tang J."/>
            <person name="Witsenboer H."/>
            <person name="Zhao S."/>
            <person name="Li Z."/>
            <person name="Zhang A."/>
            <person name="Wang D."/>
            <person name="Liang C."/>
        </authorList>
    </citation>
    <scope>NUCLEOTIDE SEQUENCE [LARGE SCALE GENOMIC DNA]</scope>
    <source>
        <strain evidence="6">cv. G1812</strain>
    </source>
</reference>
<keyword evidence="1" id="KW-0479">Metal-binding</keyword>
<accession>A0A8R7P247</accession>
<evidence type="ECO:0000256" key="3">
    <source>
        <dbReference type="ARBA" id="ARBA00022833"/>
    </source>
</evidence>
<proteinExistence type="predicted"/>
<keyword evidence="7" id="KW-1185">Reference proteome</keyword>
<dbReference type="Gramene" id="TuG1812G0100002244.01.T01">
    <property type="protein sequence ID" value="TuG1812G0100002244.01.T01"/>
    <property type="gene ID" value="TuG1812G0100002244.01"/>
</dbReference>
<dbReference type="Pfam" id="PF06839">
    <property type="entry name" value="Zn_ribbon_GRF"/>
    <property type="match status" value="1"/>
</dbReference>
<organism evidence="6 7">
    <name type="scientific">Triticum urartu</name>
    <name type="common">Red wild einkorn</name>
    <name type="synonym">Crithodium urartu</name>
    <dbReference type="NCBI Taxonomy" id="4572"/>
    <lineage>
        <taxon>Eukaryota</taxon>
        <taxon>Viridiplantae</taxon>
        <taxon>Streptophyta</taxon>
        <taxon>Embryophyta</taxon>
        <taxon>Tracheophyta</taxon>
        <taxon>Spermatophyta</taxon>
        <taxon>Magnoliopsida</taxon>
        <taxon>Liliopsida</taxon>
        <taxon>Poales</taxon>
        <taxon>Poaceae</taxon>
        <taxon>BOP clade</taxon>
        <taxon>Pooideae</taxon>
        <taxon>Triticodae</taxon>
        <taxon>Triticeae</taxon>
        <taxon>Triticinae</taxon>
        <taxon>Triticum</taxon>
    </lineage>
</organism>
<evidence type="ECO:0000313" key="7">
    <source>
        <dbReference type="Proteomes" id="UP000015106"/>
    </source>
</evidence>
<dbReference type="AlphaFoldDB" id="A0A8R7P247"/>
<dbReference type="EnsemblPlants" id="TuG1812G0100002244.01.T01">
    <property type="protein sequence ID" value="TuG1812G0100002244.01.T01"/>
    <property type="gene ID" value="TuG1812G0100002244.01"/>
</dbReference>
<keyword evidence="3" id="KW-0862">Zinc</keyword>
<reference evidence="7" key="1">
    <citation type="journal article" date="2013" name="Nature">
        <title>Draft genome of the wheat A-genome progenitor Triticum urartu.</title>
        <authorList>
            <person name="Ling H.Q."/>
            <person name="Zhao S."/>
            <person name="Liu D."/>
            <person name="Wang J."/>
            <person name="Sun H."/>
            <person name="Zhang C."/>
            <person name="Fan H."/>
            <person name="Li D."/>
            <person name="Dong L."/>
            <person name="Tao Y."/>
            <person name="Gao C."/>
            <person name="Wu H."/>
            <person name="Li Y."/>
            <person name="Cui Y."/>
            <person name="Guo X."/>
            <person name="Zheng S."/>
            <person name="Wang B."/>
            <person name="Yu K."/>
            <person name="Liang Q."/>
            <person name="Yang W."/>
            <person name="Lou X."/>
            <person name="Chen J."/>
            <person name="Feng M."/>
            <person name="Jian J."/>
            <person name="Zhang X."/>
            <person name="Luo G."/>
            <person name="Jiang Y."/>
            <person name="Liu J."/>
            <person name="Wang Z."/>
            <person name="Sha Y."/>
            <person name="Zhang B."/>
            <person name="Wu H."/>
            <person name="Tang D."/>
            <person name="Shen Q."/>
            <person name="Xue P."/>
            <person name="Zou S."/>
            <person name="Wang X."/>
            <person name="Liu X."/>
            <person name="Wang F."/>
            <person name="Yang Y."/>
            <person name="An X."/>
            <person name="Dong Z."/>
            <person name="Zhang K."/>
            <person name="Zhang X."/>
            <person name="Luo M.C."/>
            <person name="Dvorak J."/>
            <person name="Tong Y."/>
            <person name="Wang J."/>
            <person name="Yang H."/>
            <person name="Li Z."/>
            <person name="Wang D."/>
            <person name="Zhang A."/>
            <person name="Wang J."/>
        </authorList>
    </citation>
    <scope>NUCLEOTIDE SEQUENCE</scope>
    <source>
        <strain evidence="7">cv. G1812</strain>
    </source>
</reference>
<reference evidence="6" key="3">
    <citation type="submission" date="2022-06" db="UniProtKB">
        <authorList>
            <consortium name="EnsemblPlants"/>
        </authorList>
    </citation>
    <scope>IDENTIFICATION</scope>
</reference>
<evidence type="ECO:0000259" key="5">
    <source>
        <dbReference type="PROSITE" id="PS51999"/>
    </source>
</evidence>
<evidence type="ECO:0000256" key="2">
    <source>
        <dbReference type="ARBA" id="ARBA00022771"/>
    </source>
</evidence>
<evidence type="ECO:0000256" key="4">
    <source>
        <dbReference type="PROSITE-ProRule" id="PRU01343"/>
    </source>
</evidence>
<evidence type="ECO:0000256" key="1">
    <source>
        <dbReference type="ARBA" id="ARBA00022723"/>
    </source>
</evidence>
<feature type="domain" description="GRF-type" evidence="5">
    <location>
        <begin position="14"/>
        <end position="58"/>
    </location>
</feature>
<dbReference type="Proteomes" id="UP000015106">
    <property type="component" value="Chromosome 1"/>
</dbReference>
<dbReference type="GO" id="GO:0008270">
    <property type="term" value="F:zinc ion binding"/>
    <property type="evidence" value="ECO:0007669"/>
    <property type="project" value="UniProtKB-KW"/>
</dbReference>
<dbReference type="PANTHER" id="PTHR33680">
    <property type="entry name" value="OS07G0190500 PROTEIN"/>
    <property type="match status" value="1"/>
</dbReference>
<evidence type="ECO:0000313" key="6">
    <source>
        <dbReference type="EnsemblPlants" id="TuG1812G0100002244.01.T01"/>
    </source>
</evidence>
<name>A0A8R7P247_TRIUA</name>
<sequence>NQVADPVALPIVPCPDCGRRVVTFVARTGQFEGERFYKCRNHNPKKGGCDFYRWEEAYAEHLASLGPTAPPLAQINLGENEVGGGGQGGQL</sequence>
<dbReference type="PROSITE" id="PS51999">
    <property type="entry name" value="ZF_GRF"/>
    <property type="match status" value="1"/>
</dbReference>
<dbReference type="PANTHER" id="PTHR33680:SF7">
    <property type="entry name" value="OS02G0474200 PROTEIN"/>
    <property type="match status" value="1"/>
</dbReference>